<dbReference type="Gene3D" id="3.30.530.20">
    <property type="match status" value="1"/>
</dbReference>
<dbReference type="SUPFAM" id="SSF55961">
    <property type="entry name" value="Bet v1-like"/>
    <property type="match status" value="1"/>
</dbReference>
<name>A0A7W4PSL3_9PROT</name>
<dbReference type="AlphaFoldDB" id="A0A7W4PSL3"/>
<protein>
    <submittedName>
        <fullName evidence="1">SRPBCC family protein</fullName>
    </submittedName>
</protein>
<dbReference type="Pfam" id="PF10604">
    <property type="entry name" value="Polyketide_cyc2"/>
    <property type="match status" value="1"/>
</dbReference>
<sequence>MVEITSQMNVAVSADTAWALLGGFDSLPLWIPMIRTSVLEDGGRIRRLTLADGTTITERLIRFDDRARMYSYAYLSGPDPVEDYVGQVAVTEQGPDRCLIGWGSRFVPVGLSEADATARYHAAYTAALTHARDLLEGAA</sequence>
<evidence type="ECO:0000313" key="1">
    <source>
        <dbReference type="EMBL" id="MBB2206544.1"/>
    </source>
</evidence>
<dbReference type="InterPro" id="IPR019587">
    <property type="entry name" value="Polyketide_cyclase/dehydratase"/>
</dbReference>
<dbReference type="RefSeq" id="WP_182951083.1">
    <property type="nucleotide sequence ID" value="NZ_JABEQK010000018.1"/>
</dbReference>
<keyword evidence="2" id="KW-1185">Reference proteome</keyword>
<dbReference type="InterPro" id="IPR023393">
    <property type="entry name" value="START-like_dom_sf"/>
</dbReference>
<organism evidence="1 2">
    <name type="scientific">Gluconacetobacter takamatsuzukensis</name>
    <dbReference type="NCBI Taxonomy" id="1286190"/>
    <lineage>
        <taxon>Bacteria</taxon>
        <taxon>Pseudomonadati</taxon>
        <taxon>Pseudomonadota</taxon>
        <taxon>Alphaproteobacteria</taxon>
        <taxon>Acetobacterales</taxon>
        <taxon>Acetobacteraceae</taxon>
        <taxon>Gluconacetobacter</taxon>
    </lineage>
</organism>
<dbReference type="PANTHER" id="PTHR39332">
    <property type="entry name" value="BLL4707 PROTEIN"/>
    <property type="match status" value="1"/>
</dbReference>
<dbReference type="EMBL" id="JABEQK010000018">
    <property type="protein sequence ID" value="MBB2206544.1"/>
    <property type="molecule type" value="Genomic_DNA"/>
</dbReference>
<reference evidence="1 2" key="1">
    <citation type="submission" date="2020-04" db="EMBL/GenBank/DDBJ databases">
        <title>Description of novel Gluconacetobacter.</title>
        <authorList>
            <person name="Sombolestani A."/>
        </authorList>
    </citation>
    <scope>NUCLEOTIDE SEQUENCE [LARGE SCALE GENOMIC DNA]</scope>
    <source>
        <strain evidence="1 2">LMG 27800</strain>
    </source>
</reference>
<evidence type="ECO:0000313" key="2">
    <source>
        <dbReference type="Proteomes" id="UP000540556"/>
    </source>
</evidence>
<accession>A0A7W4PSL3</accession>
<dbReference type="Proteomes" id="UP000540556">
    <property type="component" value="Unassembled WGS sequence"/>
</dbReference>
<gene>
    <name evidence="1" type="ORF">HLH27_16225</name>
</gene>
<dbReference type="CDD" id="cd07821">
    <property type="entry name" value="PYR_PYL_RCAR_like"/>
    <property type="match status" value="1"/>
</dbReference>
<dbReference type="PANTHER" id="PTHR39332:SF7">
    <property type="entry name" value="SRPBCC FAMILY PROTEIN"/>
    <property type="match status" value="1"/>
</dbReference>
<comment type="caution">
    <text evidence="1">The sequence shown here is derived from an EMBL/GenBank/DDBJ whole genome shotgun (WGS) entry which is preliminary data.</text>
</comment>
<proteinExistence type="predicted"/>